<protein>
    <submittedName>
        <fullName evidence="3">Fimbrial usher protein StbD</fullName>
    </submittedName>
</protein>
<dbReference type="NCBIfam" id="NF011783">
    <property type="entry name" value="PRK15247.1"/>
    <property type="match status" value="1"/>
</dbReference>
<accession>A0ABS0E8V3</accession>
<organism evidence="3 4">
    <name type="scientific">Rahnella laticis</name>
    <dbReference type="NCBI Taxonomy" id="2787622"/>
    <lineage>
        <taxon>Bacteria</taxon>
        <taxon>Pseudomonadati</taxon>
        <taxon>Pseudomonadota</taxon>
        <taxon>Gammaproteobacteria</taxon>
        <taxon>Enterobacterales</taxon>
        <taxon>Yersiniaceae</taxon>
        <taxon>Rahnella</taxon>
    </lineage>
</organism>
<keyword evidence="4" id="KW-1185">Reference proteome</keyword>
<dbReference type="InterPro" id="IPR036937">
    <property type="entry name" value="Adhesion_dom_fimbrial_sf"/>
</dbReference>
<feature type="chain" id="PRO_5046658388" evidence="1">
    <location>
        <begin position="27"/>
        <end position="449"/>
    </location>
</feature>
<name>A0ABS0E8V3_9GAMM</name>
<gene>
    <name evidence="3" type="primary">stbD</name>
    <name evidence="3" type="ORF">IV433_18810</name>
</gene>
<dbReference type="InterPro" id="IPR000259">
    <property type="entry name" value="Adhesion_dom_fimbrial"/>
</dbReference>
<dbReference type="Gene3D" id="2.60.40.1090">
    <property type="entry name" value="Fimbrial-type adhesion domain"/>
    <property type="match status" value="1"/>
</dbReference>
<reference evidence="3 4" key="1">
    <citation type="submission" date="2020-11" db="EMBL/GenBank/DDBJ databases">
        <title>Taxonomic investigation of Rahnella strains.</title>
        <authorList>
            <person name="Lee S.D."/>
        </authorList>
    </citation>
    <scope>NUCLEOTIDE SEQUENCE [LARGE SCALE GENOMIC DNA]</scope>
    <source>
        <strain evidence="3 4">SAP-17</strain>
    </source>
</reference>
<dbReference type="PIRSF" id="PIRSF029766">
    <property type="entry name" value="UCP029766"/>
    <property type="match status" value="1"/>
</dbReference>
<dbReference type="Proteomes" id="UP000636811">
    <property type="component" value="Unassembled WGS sequence"/>
</dbReference>
<dbReference type="PROSITE" id="PS51257">
    <property type="entry name" value="PROKAR_LIPOPROTEIN"/>
    <property type="match status" value="1"/>
</dbReference>
<evidence type="ECO:0000313" key="3">
    <source>
        <dbReference type="EMBL" id="MBF7981466.1"/>
    </source>
</evidence>
<sequence length="449" mass="45964">MKFSISQLKTWLIASAFMACSPWAHAICYKVTGIGTTTSTIPQAVADMGYTATSWGGVLNSAAASISFGTIIMGTGAQSLATAGTVLASANLNFIDTALKVPYSANQIVFKCALADADTLYEMYALFGGNGVFYGGYAVNDVDGGYATPAQGIAYRITNQKTGLYYTSKWQERKLTADDYITVGSNIYIPASSFDSATFELIKTDDIGSGAYVTRNAFSQIVAPQGFVALKGNAMNTDLTTGSLANSPSPYNTSAVWSMRGGSTTIIRGNTCKVGDFDQVVQLPSIGAGDLRNGSSSSNTFNVSIECDAGAISGTTSSSTNAPVAMGFLVTQPTALSQASTLGLKSSSGGISYLLDDNYGTSGVASGVGIRLYSPSGAALNLLSSKDTTGTGNAAGWYGFADLLSATGATSTGGEAYGGTFTASLEQLPGLQAAAGSVNAQAQIVVSLQ</sequence>
<dbReference type="InterPro" id="IPR008966">
    <property type="entry name" value="Adhesion_dom_sf"/>
</dbReference>
<keyword evidence="1" id="KW-0732">Signal</keyword>
<dbReference type="RefSeq" id="WP_195815446.1">
    <property type="nucleotide sequence ID" value="NZ_JADOBI010000009.1"/>
</dbReference>
<feature type="signal peptide" evidence="1">
    <location>
        <begin position="1"/>
        <end position="26"/>
    </location>
</feature>
<dbReference type="EMBL" id="JADOBI010000009">
    <property type="protein sequence ID" value="MBF7981466.1"/>
    <property type="molecule type" value="Genomic_DNA"/>
</dbReference>
<feature type="domain" description="Fimbrial-type adhesion" evidence="2">
    <location>
        <begin position="265"/>
        <end position="449"/>
    </location>
</feature>
<evidence type="ECO:0000256" key="1">
    <source>
        <dbReference type="SAM" id="SignalP"/>
    </source>
</evidence>
<dbReference type="SUPFAM" id="SSF49401">
    <property type="entry name" value="Bacterial adhesins"/>
    <property type="match status" value="1"/>
</dbReference>
<proteinExistence type="predicted"/>
<dbReference type="Pfam" id="PF00419">
    <property type="entry name" value="Fimbrial"/>
    <property type="match status" value="1"/>
</dbReference>
<evidence type="ECO:0000259" key="2">
    <source>
        <dbReference type="Pfam" id="PF00419"/>
    </source>
</evidence>
<comment type="caution">
    <text evidence="3">The sequence shown here is derived from an EMBL/GenBank/DDBJ whole genome shotgun (WGS) entry which is preliminary data.</text>
</comment>
<evidence type="ECO:0000313" key="4">
    <source>
        <dbReference type="Proteomes" id="UP000636811"/>
    </source>
</evidence>
<dbReference type="InterPro" id="IPR011228">
    <property type="entry name" value="UCP029766"/>
</dbReference>